<proteinExistence type="inferred from homology"/>
<dbReference type="GO" id="GO:0000184">
    <property type="term" value="P:nuclear-transcribed mRNA catabolic process, nonsense-mediated decay"/>
    <property type="evidence" value="ECO:0007669"/>
    <property type="project" value="UniProtKB-KW"/>
</dbReference>
<dbReference type="AlphaFoldDB" id="A0A7R8VSE0"/>
<feature type="compositionally biased region" description="Basic and acidic residues" evidence="5">
    <location>
        <begin position="242"/>
        <end position="294"/>
    </location>
</feature>
<dbReference type="InterPro" id="IPR005120">
    <property type="entry name" value="UPF3_dom"/>
</dbReference>
<keyword evidence="3" id="KW-0866">Nonsense-mediated mRNA decay</keyword>
<dbReference type="GO" id="GO:0005730">
    <property type="term" value="C:nucleolus"/>
    <property type="evidence" value="ECO:0007669"/>
    <property type="project" value="TreeGrafter"/>
</dbReference>
<feature type="compositionally biased region" description="Basic and acidic residues" evidence="5">
    <location>
        <begin position="690"/>
        <end position="699"/>
    </location>
</feature>
<dbReference type="InterPro" id="IPR039722">
    <property type="entry name" value="Upf3"/>
</dbReference>
<dbReference type="GO" id="GO:0005737">
    <property type="term" value="C:cytoplasm"/>
    <property type="evidence" value="ECO:0007669"/>
    <property type="project" value="TreeGrafter"/>
</dbReference>
<feature type="compositionally biased region" description="Basic and acidic residues" evidence="5">
    <location>
        <begin position="303"/>
        <end position="318"/>
    </location>
</feature>
<feature type="compositionally biased region" description="Basic and acidic residues" evidence="5">
    <location>
        <begin position="521"/>
        <end position="543"/>
    </location>
</feature>
<evidence type="ECO:0000256" key="1">
    <source>
        <dbReference type="ARBA" id="ARBA00004123"/>
    </source>
</evidence>
<feature type="region of interest" description="Disordered" evidence="5">
    <location>
        <begin position="392"/>
        <end position="455"/>
    </location>
</feature>
<evidence type="ECO:0000256" key="3">
    <source>
        <dbReference type="ARBA" id="ARBA00023161"/>
    </source>
</evidence>
<dbReference type="GO" id="GO:0003729">
    <property type="term" value="F:mRNA binding"/>
    <property type="evidence" value="ECO:0007669"/>
    <property type="project" value="TreeGrafter"/>
</dbReference>
<sequence length="729" mass="85911">MTQSIPVKESEDSKKIDTIEFDKIKDKKERARPPTKVLIRRLPPTLTQETFLKELHPLPEHDYLYFVRADRSLGQFAFSRAYINFLDQEDVFRFKERFDNYAFLDKKGNEYLAVVEFAPFQRLPKKRLGRKKDPKTGTIEQDPTYTSFLESYLNKNSESTNPISTLEYFPPVESKKVTTTPLLEFLKQRYAEKQRIRDERKEERRRKDQERRRLKDDERRRRKGDLPIREGDVIPKPLQSAEIEKDKFRKREEERQKLRDKDKKPIDNIFRPRDTKTREGINRGYHDSRQKALDSRLQSRSTRLSEDQRRKVTFDERGQNQNQMSDTRKSQEFIHFKDQDQKKNISGLKELDLKRHERHYGFVKDSPRPSRITEYKKSYNKEMDGRHFEKGYIRSERKGNYNSELKQSSGFDQESRSFSNAYKGSSFKKPDSDEKLTNRDKNFRTEYNEKDRKNDYDEKRWERLGAKPKHKDSAILNEKADKPTVDIISTESKFFGKEKYIGDLKENESLHSGEDGPVNDFSEKKISETHTLREKNNINKTEHVLYQGEGNKFESKDSVETMQTDNTYQFQSMIEKEKSSSEFEQGRKLTPRRRASLDSGDHEQSVDGGKSLEKTHTSSDWSLGAALRRNHSFDLEVGAGDACKGEEMEHRGEGVEDKDKKDPRVERRIRNKDRPAMQIYRPGMGRFSMLRKEREKGGQEPDSPSPSPSPTPGATMKSMTFKRSVSREK</sequence>
<dbReference type="PANTHER" id="PTHR13112">
    <property type="entry name" value="UPF3 REGULATOR OF NONSENSE TRANSCRIPTS-LIKE PROTEIN"/>
    <property type="match status" value="1"/>
</dbReference>
<feature type="compositionally biased region" description="Polar residues" evidence="5">
    <location>
        <begin position="400"/>
        <end position="423"/>
    </location>
</feature>
<dbReference type="Pfam" id="PF03467">
    <property type="entry name" value="Smg4_UPF3"/>
    <property type="match status" value="1"/>
</dbReference>
<protein>
    <recommendedName>
        <fullName evidence="6">UPF3 domain-containing protein</fullName>
    </recommendedName>
</protein>
<feature type="compositionally biased region" description="Basic and acidic residues" evidence="5">
    <location>
        <begin position="326"/>
        <end position="341"/>
    </location>
</feature>
<evidence type="ECO:0000313" key="7">
    <source>
        <dbReference type="EMBL" id="CAD7203821.1"/>
    </source>
</evidence>
<feature type="compositionally biased region" description="Polar residues" evidence="5">
    <location>
        <begin position="560"/>
        <end position="572"/>
    </location>
</feature>
<feature type="region of interest" description="Disordered" evidence="5">
    <location>
        <begin position="194"/>
        <end position="341"/>
    </location>
</feature>
<evidence type="ECO:0000256" key="4">
    <source>
        <dbReference type="ARBA" id="ARBA00023242"/>
    </source>
</evidence>
<feature type="compositionally biased region" description="Basic and acidic residues" evidence="5">
    <location>
        <begin position="194"/>
        <end position="233"/>
    </location>
</feature>
<comment type="subcellular location">
    <subcellularLocation>
        <location evidence="1">Nucleus</location>
    </subcellularLocation>
</comment>
<feature type="compositionally biased region" description="Basic and acidic residues" evidence="5">
    <location>
        <begin position="595"/>
        <end position="617"/>
    </location>
</feature>
<evidence type="ECO:0000256" key="5">
    <source>
        <dbReference type="SAM" id="MobiDB-lite"/>
    </source>
</evidence>
<comment type="similarity">
    <text evidence="2">Belongs to the RENT3 family.</text>
</comment>
<dbReference type="GO" id="GO:0045727">
    <property type="term" value="P:positive regulation of translation"/>
    <property type="evidence" value="ECO:0007669"/>
    <property type="project" value="TreeGrafter"/>
</dbReference>
<evidence type="ECO:0000259" key="6">
    <source>
        <dbReference type="Pfam" id="PF03467"/>
    </source>
</evidence>
<dbReference type="PANTHER" id="PTHR13112:SF0">
    <property type="entry name" value="FI21285P1"/>
    <property type="match status" value="1"/>
</dbReference>
<feature type="region of interest" description="Disordered" evidence="5">
    <location>
        <begin position="506"/>
        <end position="620"/>
    </location>
</feature>
<gene>
    <name evidence="7" type="ORF">TDIB3V08_LOCUS9986</name>
</gene>
<organism evidence="7">
    <name type="scientific">Timema douglasi</name>
    <name type="common">Walking stick</name>
    <dbReference type="NCBI Taxonomy" id="61478"/>
    <lineage>
        <taxon>Eukaryota</taxon>
        <taxon>Metazoa</taxon>
        <taxon>Ecdysozoa</taxon>
        <taxon>Arthropoda</taxon>
        <taxon>Hexapoda</taxon>
        <taxon>Insecta</taxon>
        <taxon>Pterygota</taxon>
        <taxon>Neoptera</taxon>
        <taxon>Polyneoptera</taxon>
        <taxon>Phasmatodea</taxon>
        <taxon>Timematodea</taxon>
        <taxon>Timematoidea</taxon>
        <taxon>Timematidae</taxon>
        <taxon>Timema</taxon>
    </lineage>
</organism>
<dbReference type="InterPro" id="IPR012677">
    <property type="entry name" value="Nucleotide-bd_a/b_plait_sf"/>
</dbReference>
<reference evidence="7" key="1">
    <citation type="submission" date="2020-11" db="EMBL/GenBank/DDBJ databases">
        <authorList>
            <person name="Tran Van P."/>
        </authorList>
    </citation>
    <scope>NUCLEOTIDE SEQUENCE</scope>
</reference>
<dbReference type="EMBL" id="OA571193">
    <property type="protein sequence ID" value="CAD7203821.1"/>
    <property type="molecule type" value="Genomic_DNA"/>
</dbReference>
<dbReference type="SUPFAM" id="SSF54928">
    <property type="entry name" value="RNA-binding domain, RBD"/>
    <property type="match status" value="1"/>
</dbReference>
<feature type="region of interest" description="Disordered" evidence="5">
    <location>
        <begin position="640"/>
        <end position="729"/>
    </location>
</feature>
<name>A0A7R8VSE0_TIMDO</name>
<feature type="domain" description="UPF3" evidence="6">
    <location>
        <begin position="34"/>
        <end position="189"/>
    </location>
</feature>
<dbReference type="Gene3D" id="3.30.70.330">
    <property type="match status" value="1"/>
</dbReference>
<feature type="compositionally biased region" description="Basic and acidic residues" evidence="5">
    <location>
        <begin position="574"/>
        <end position="587"/>
    </location>
</feature>
<accession>A0A7R8VSE0</accession>
<feature type="compositionally biased region" description="Basic and acidic residues" evidence="5">
    <location>
        <begin position="643"/>
        <end position="675"/>
    </location>
</feature>
<evidence type="ECO:0000256" key="2">
    <source>
        <dbReference type="ARBA" id="ARBA00005991"/>
    </source>
</evidence>
<dbReference type="FunFam" id="3.30.70.330:FF:000717">
    <property type="entry name" value="regulator of nonsense transcripts 3B"/>
    <property type="match status" value="1"/>
</dbReference>
<feature type="compositionally biased region" description="Basic and acidic residues" evidence="5">
    <location>
        <begin position="428"/>
        <end position="455"/>
    </location>
</feature>
<dbReference type="InterPro" id="IPR035979">
    <property type="entry name" value="RBD_domain_sf"/>
</dbReference>
<keyword evidence="4" id="KW-0539">Nucleus</keyword>